<evidence type="ECO:0000256" key="4">
    <source>
        <dbReference type="ARBA" id="ARBA00023306"/>
    </source>
</evidence>
<dbReference type="InterPro" id="IPR016098">
    <property type="entry name" value="CAP/MinC_C"/>
</dbReference>
<evidence type="ECO:0000259" key="7">
    <source>
        <dbReference type="Pfam" id="PF03775"/>
    </source>
</evidence>
<evidence type="ECO:0000313" key="9">
    <source>
        <dbReference type="EMBL" id="MBM7584840.1"/>
    </source>
</evidence>
<keyword evidence="2 6" id="KW-0132">Cell division</keyword>
<dbReference type="InterPro" id="IPR005526">
    <property type="entry name" value="Septum_form_inhib_MinC_C"/>
</dbReference>
<feature type="domain" description="Septum site-determining protein MinC N-terminal" evidence="8">
    <location>
        <begin position="7"/>
        <end position="84"/>
    </location>
</feature>
<evidence type="ECO:0000313" key="10">
    <source>
        <dbReference type="Proteomes" id="UP001646157"/>
    </source>
</evidence>
<dbReference type="Gene3D" id="2.160.20.70">
    <property type="match status" value="1"/>
</dbReference>
<dbReference type="InterPro" id="IPR055219">
    <property type="entry name" value="MinC_N_1"/>
</dbReference>
<dbReference type="NCBIfam" id="TIGR01222">
    <property type="entry name" value="minC"/>
    <property type="match status" value="1"/>
</dbReference>
<evidence type="ECO:0000256" key="5">
    <source>
        <dbReference type="ARBA" id="ARBA00046874"/>
    </source>
</evidence>
<accession>A0ABS2NAF4</accession>
<comment type="function">
    <text evidence="6">Cell division inhibitor that blocks the formation of polar Z ring septums. Rapidly oscillates between the poles of the cell to destabilize FtsZ filaments that have formed before they mature into polar Z rings. Prevents FtsZ polymerization.</text>
</comment>
<dbReference type="Gene3D" id="3.30.160.540">
    <property type="match status" value="1"/>
</dbReference>
<organism evidence="9 10">
    <name type="scientific">Rossellomorea pakistanensis</name>
    <dbReference type="NCBI Taxonomy" id="992288"/>
    <lineage>
        <taxon>Bacteria</taxon>
        <taxon>Bacillati</taxon>
        <taxon>Bacillota</taxon>
        <taxon>Bacilli</taxon>
        <taxon>Bacillales</taxon>
        <taxon>Bacillaceae</taxon>
        <taxon>Rossellomorea</taxon>
    </lineage>
</organism>
<keyword evidence="3 6" id="KW-0717">Septation</keyword>
<keyword evidence="10" id="KW-1185">Reference proteome</keyword>
<dbReference type="Pfam" id="PF22642">
    <property type="entry name" value="MinC_N_1"/>
    <property type="match status" value="1"/>
</dbReference>
<evidence type="ECO:0000256" key="1">
    <source>
        <dbReference type="ARBA" id="ARBA00006291"/>
    </source>
</evidence>
<dbReference type="Pfam" id="PF03775">
    <property type="entry name" value="MinC_C"/>
    <property type="match status" value="1"/>
</dbReference>
<gene>
    <name evidence="6" type="primary">minC</name>
    <name evidence="9" type="ORF">JOC86_001377</name>
</gene>
<evidence type="ECO:0000259" key="8">
    <source>
        <dbReference type="Pfam" id="PF22642"/>
    </source>
</evidence>
<dbReference type="InterPro" id="IPR036145">
    <property type="entry name" value="MinC_C_sf"/>
</dbReference>
<evidence type="ECO:0000256" key="3">
    <source>
        <dbReference type="ARBA" id="ARBA00023210"/>
    </source>
</evidence>
<name>A0ABS2NAF4_9BACI</name>
<protein>
    <recommendedName>
        <fullName evidence="6">Probable septum site-determining protein MinC</fullName>
    </recommendedName>
</protein>
<proteinExistence type="inferred from homology"/>
<dbReference type="NCBIfam" id="NF001772">
    <property type="entry name" value="PRK00513.1-3"/>
    <property type="match status" value="1"/>
</dbReference>
<keyword evidence="4 6" id="KW-0131">Cell cycle</keyword>
<comment type="similarity">
    <text evidence="1 6">Belongs to the MinC family.</text>
</comment>
<sequence length="226" mass="25091">MIKKHNILIKGTKDGLTLHLNDQCSYEELKKELDSKLTAQYHHSEDRPLMSVNIQTGNRYLTEGQEQELREIVSNNRNLIVEQISSNVMTKVDANKLIEESDIYPITGVIRSGQVIEVPGDLLIIGDVNPGGTVKAAGNIYILGVLKGVAHAGCSGNDEAVIVASQMTPTQLRISEQLNRSPDHLEKEEGHEMECAYIDDSNQIVVDRLQVLRHIRPNISSFKGGR</sequence>
<dbReference type="HAMAP" id="MF_00267">
    <property type="entry name" value="MinC"/>
    <property type="match status" value="1"/>
</dbReference>
<comment type="caution">
    <text evidence="9">The sequence shown here is derived from an EMBL/GenBank/DDBJ whole genome shotgun (WGS) entry which is preliminary data.</text>
</comment>
<dbReference type="Proteomes" id="UP001646157">
    <property type="component" value="Unassembled WGS sequence"/>
</dbReference>
<dbReference type="InterPro" id="IPR013033">
    <property type="entry name" value="MinC"/>
</dbReference>
<comment type="subunit">
    <text evidence="5 6">Interacts with MinD and FtsZ.</text>
</comment>
<dbReference type="EMBL" id="JAFBDZ010000001">
    <property type="protein sequence ID" value="MBM7584840.1"/>
    <property type="molecule type" value="Genomic_DNA"/>
</dbReference>
<dbReference type="PANTHER" id="PTHR34108:SF1">
    <property type="entry name" value="SEPTUM SITE-DETERMINING PROTEIN MINC"/>
    <property type="match status" value="1"/>
</dbReference>
<dbReference type="PANTHER" id="PTHR34108">
    <property type="entry name" value="SEPTUM SITE-DETERMINING PROTEIN MINC"/>
    <property type="match status" value="1"/>
</dbReference>
<feature type="domain" description="Septum formation inhibitor MinC C-terminal" evidence="7">
    <location>
        <begin position="107"/>
        <end position="206"/>
    </location>
</feature>
<evidence type="ECO:0000256" key="6">
    <source>
        <dbReference type="HAMAP-Rule" id="MF_00267"/>
    </source>
</evidence>
<dbReference type="RefSeq" id="WP_205169304.1">
    <property type="nucleotide sequence ID" value="NZ_JAFBDZ010000001.1"/>
</dbReference>
<dbReference type="SUPFAM" id="SSF63848">
    <property type="entry name" value="Cell-division inhibitor MinC, C-terminal domain"/>
    <property type="match status" value="1"/>
</dbReference>
<reference evidence="9 10" key="1">
    <citation type="submission" date="2021-01" db="EMBL/GenBank/DDBJ databases">
        <title>Genomic Encyclopedia of Type Strains, Phase IV (KMG-IV): sequencing the most valuable type-strain genomes for metagenomic binning, comparative biology and taxonomic classification.</title>
        <authorList>
            <person name="Goeker M."/>
        </authorList>
    </citation>
    <scope>NUCLEOTIDE SEQUENCE [LARGE SCALE GENOMIC DNA]</scope>
    <source>
        <strain evidence="9 10">DSM 24834</strain>
    </source>
</reference>
<evidence type="ECO:0000256" key="2">
    <source>
        <dbReference type="ARBA" id="ARBA00022618"/>
    </source>
</evidence>